<name>A0AA91VAE8_9BACI</name>
<accession>A0AA91VAE8</accession>
<dbReference type="AlphaFoldDB" id="A0AA91VAE8"/>
<gene>
    <name evidence="1" type="ORF">CON65_16505</name>
</gene>
<evidence type="ECO:0000313" key="2">
    <source>
        <dbReference type="Proteomes" id="UP000221020"/>
    </source>
</evidence>
<evidence type="ECO:0000313" key="1">
    <source>
        <dbReference type="EMBL" id="PED81542.1"/>
    </source>
</evidence>
<proteinExistence type="predicted"/>
<dbReference type="Proteomes" id="UP000221020">
    <property type="component" value="Unassembled WGS sequence"/>
</dbReference>
<protein>
    <submittedName>
        <fullName evidence="1">Uncharacterized protein</fullName>
    </submittedName>
</protein>
<organism evidence="1 2">
    <name type="scientific">Bacillus pseudomycoides</name>
    <dbReference type="NCBI Taxonomy" id="64104"/>
    <lineage>
        <taxon>Bacteria</taxon>
        <taxon>Bacillati</taxon>
        <taxon>Bacillota</taxon>
        <taxon>Bacilli</taxon>
        <taxon>Bacillales</taxon>
        <taxon>Bacillaceae</taxon>
        <taxon>Bacillus</taxon>
        <taxon>Bacillus cereus group</taxon>
    </lineage>
</organism>
<sequence>MLEISKPFKSMKDFCNIYEREMKDLLAMMKLILLVDVLTHLENKEKNDDEKKEIEASICCIKQCNNGTNFSIPCFSRRKSAKSRK</sequence>
<reference evidence="1 2" key="1">
    <citation type="submission" date="2017-09" db="EMBL/GenBank/DDBJ databases">
        <title>Large-scale bioinformatics analysis of Bacillus genomes uncovers conserved roles of natural products in bacterial physiology.</title>
        <authorList>
            <consortium name="Agbiome Team Llc"/>
            <person name="Bleich R.M."/>
            <person name="Grubbs K.J."/>
            <person name="Santa Maria K.C."/>
            <person name="Allen S.E."/>
            <person name="Farag S."/>
            <person name="Shank E.A."/>
            <person name="Bowers A."/>
        </authorList>
    </citation>
    <scope>NUCLEOTIDE SEQUENCE [LARGE SCALE GENOMIC DNA]</scope>
    <source>
        <strain evidence="1 2">AFS092012</strain>
    </source>
</reference>
<comment type="caution">
    <text evidence="1">The sequence shown here is derived from an EMBL/GenBank/DDBJ whole genome shotgun (WGS) entry which is preliminary data.</text>
</comment>
<dbReference type="EMBL" id="NVOR01000060">
    <property type="protein sequence ID" value="PED81542.1"/>
    <property type="molecule type" value="Genomic_DNA"/>
</dbReference>